<dbReference type="Proteomes" id="UP000499080">
    <property type="component" value="Unassembled WGS sequence"/>
</dbReference>
<dbReference type="EMBL" id="BGPR01041964">
    <property type="protein sequence ID" value="GBO18329.1"/>
    <property type="molecule type" value="Genomic_DNA"/>
</dbReference>
<evidence type="ECO:0000313" key="1">
    <source>
        <dbReference type="EMBL" id="GBO18328.1"/>
    </source>
</evidence>
<evidence type="ECO:0000313" key="3">
    <source>
        <dbReference type="Proteomes" id="UP000499080"/>
    </source>
</evidence>
<proteinExistence type="predicted"/>
<dbReference type="EMBL" id="BGPR01041963">
    <property type="protein sequence ID" value="GBO18328.1"/>
    <property type="molecule type" value="Genomic_DNA"/>
</dbReference>
<gene>
    <name evidence="1" type="ORF">AVEN_238211_1</name>
    <name evidence="2" type="ORF">AVEN_271722_1</name>
</gene>
<protein>
    <submittedName>
        <fullName evidence="2">Uncharacterized protein</fullName>
    </submittedName>
</protein>
<reference evidence="2 3" key="1">
    <citation type="journal article" date="2019" name="Sci. Rep.">
        <title>Orb-weaving spider Araneus ventricosus genome elucidates the spidroin gene catalogue.</title>
        <authorList>
            <person name="Kono N."/>
            <person name="Nakamura H."/>
            <person name="Ohtoshi R."/>
            <person name="Moran D.A.P."/>
            <person name="Shinohara A."/>
            <person name="Yoshida Y."/>
            <person name="Fujiwara M."/>
            <person name="Mori M."/>
            <person name="Tomita M."/>
            <person name="Arakawa K."/>
        </authorList>
    </citation>
    <scope>NUCLEOTIDE SEQUENCE [LARGE SCALE GENOMIC DNA]</scope>
</reference>
<dbReference type="AlphaFoldDB" id="A0A4Y2UZA6"/>
<sequence>MGRSGEIVKRLSDLDIRPENFSVSSEVMHSRQTVKPLTFERQTLWTVFKIQSDVVNFIKGWTDILKVSQLVACLRGSVAEVLQDVPANKGWIEDDTAESRRKPSGFSRRFGVNNEPANAESLWMSGKAYGPQYFVDAIRDEGPQNASRLTDSKDLKSSLAYSM</sequence>
<organism evidence="2 3">
    <name type="scientific">Araneus ventricosus</name>
    <name type="common">Orbweaver spider</name>
    <name type="synonym">Epeira ventricosa</name>
    <dbReference type="NCBI Taxonomy" id="182803"/>
    <lineage>
        <taxon>Eukaryota</taxon>
        <taxon>Metazoa</taxon>
        <taxon>Ecdysozoa</taxon>
        <taxon>Arthropoda</taxon>
        <taxon>Chelicerata</taxon>
        <taxon>Arachnida</taxon>
        <taxon>Araneae</taxon>
        <taxon>Araneomorphae</taxon>
        <taxon>Entelegynae</taxon>
        <taxon>Araneoidea</taxon>
        <taxon>Araneidae</taxon>
        <taxon>Araneus</taxon>
    </lineage>
</organism>
<name>A0A4Y2UZA6_ARAVE</name>
<accession>A0A4Y2UZA6</accession>
<evidence type="ECO:0000313" key="2">
    <source>
        <dbReference type="EMBL" id="GBO18329.1"/>
    </source>
</evidence>
<comment type="caution">
    <text evidence="2">The sequence shown here is derived from an EMBL/GenBank/DDBJ whole genome shotgun (WGS) entry which is preliminary data.</text>
</comment>
<keyword evidence="3" id="KW-1185">Reference proteome</keyword>